<dbReference type="GO" id="GO:0005576">
    <property type="term" value="C:extracellular region"/>
    <property type="evidence" value="ECO:0007669"/>
    <property type="project" value="TreeGrafter"/>
</dbReference>
<evidence type="ECO:0000313" key="13">
    <source>
        <dbReference type="Proteomes" id="UP000000268"/>
    </source>
</evidence>
<feature type="active site" description="Nucleophile" evidence="9">
    <location>
        <position position="155"/>
    </location>
</feature>
<evidence type="ECO:0000256" key="5">
    <source>
        <dbReference type="ARBA" id="ARBA00022801"/>
    </source>
</evidence>
<dbReference type="SUPFAM" id="SSF141523">
    <property type="entry name" value="L,D-transpeptidase catalytic domain-like"/>
    <property type="match status" value="1"/>
</dbReference>
<dbReference type="HOGENOM" id="CLU_042399_4_2_3"/>
<keyword evidence="13" id="KW-1185">Reference proteome</keyword>
<comment type="pathway">
    <text evidence="1 9">Cell wall biogenesis; peptidoglycan biosynthesis.</text>
</comment>
<evidence type="ECO:0000313" key="12">
    <source>
        <dbReference type="EMBL" id="ABW26283.1"/>
    </source>
</evidence>
<dbReference type="CDD" id="cd16913">
    <property type="entry name" value="YkuD_like"/>
    <property type="match status" value="1"/>
</dbReference>
<organism evidence="12 13">
    <name type="scientific">Acaryochloris marina (strain MBIC 11017)</name>
    <dbReference type="NCBI Taxonomy" id="329726"/>
    <lineage>
        <taxon>Bacteria</taxon>
        <taxon>Bacillati</taxon>
        <taxon>Cyanobacteriota</taxon>
        <taxon>Cyanophyceae</taxon>
        <taxon>Acaryochloridales</taxon>
        <taxon>Acaryochloridaceae</taxon>
        <taxon>Acaryochloris</taxon>
    </lineage>
</organism>
<evidence type="ECO:0000256" key="4">
    <source>
        <dbReference type="ARBA" id="ARBA00022679"/>
    </source>
</evidence>
<keyword evidence="3" id="KW-0328">Glycosyltransferase</keyword>
<dbReference type="KEGG" id="amr:AM1_1246"/>
<keyword evidence="7 9" id="KW-0573">Peptidoglycan synthesis</keyword>
<protein>
    <recommendedName>
        <fullName evidence="11">L,D-TPase catalytic domain-containing protein</fullName>
    </recommendedName>
</protein>
<keyword evidence="4" id="KW-0808">Transferase</keyword>
<evidence type="ECO:0000256" key="6">
    <source>
        <dbReference type="ARBA" id="ARBA00022960"/>
    </source>
</evidence>
<accession>B0C423</accession>
<evidence type="ECO:0000256" key="2">
    <source>
        <dbReference type="ARBA" id="ARBA00005992"/>
    </source>
</evidence>
<dbReference type="UniPathway" id="UPA00219"/>
<dbReference type="GO" id="GO:0016757">
    <property type="term" value="F:glycosyltransferase activity"/>
    <property type="evidence" value="ECO:0007669"/>
    <property type="project" value="UniProtKB-KW"/>
</dbReference>
<feature type="signal peptide" evidence="10">
    <location>
        <begin position="1"/>
        <end position="26"/>
    </location>
</feature>
<keyword evidence="6 9" id="KW-0133">Cell shape</keyword>
<keyword evidence="5" id="KW-0378">Hydrolase</keyword>
<feature type="chain" id="PRO_5002748285" description="L,D-TPase catalytic domain-containing protein" evidence="10">
    <location>
        <begin position="27"/>
        <end position="180"/>
    </location>
</feature>
<gene>
    <name evidence="12" type="ordered locus">AM1_1246</name>
</gene>
<dbReference type="Pfam" id="PF03734">
    <property type="entry name" value="YkuD"/>
    <property type="match status" value="1"/>
</dbReference>
<dbReference type="GO" id="GO:0071555">
    <property type="term" value="P:cell wall organization"/>
    <property type="evidence" value="ECO:0007669"/>
    <property type="project" value="UniProtKB-UniRule"/>
</dbReference>
<dbReference type="Gene3D" id="2.40.440.10">
    <property type="entry name" value="L,D-transpeptidase catalytic domain-like"/>
    <property type="match status" value="1"/>
</dbReference>
<evidence type="ECO:0000256" key="3">
    <source>
        <dbReference type="ARBA" id="ARBA00022676"/>
    </source>
</evidence>
<dbReference type="AlphaFoldDB" id="B0C423"/>
<dbReference type="EMBL" id="CP000828">
    <property type="protein sequence ID" value="ABW26283.1"/>
    <property type="molecule type" value="Genomic_DNA"/>
</dbReference>
<dbReference type="GO" id="GO:0018104">
    <property type="term" value="P:peptidoglycan-protein cross-linking"/>
    <property type="evidence" value="ECO:0007669"/>
    <property type="project" value="TreeGrafter"/>
</dbReference>
<dbReference type="STRING" id="329726.AM1_1246"/>
<keyword evidence="8 9" id="KW-0961">Cell wall biogenesis/degradation</keyword>
<evidence type="ECO:0000256" key="9">
    <source>
        <dbReference type="PROSITE-ProRule" id="PRU01373"/>
    </source>
</evidence>
<feature type="domain" description="L,D-TPase catalytic" evidence="11">
    <location>
        <begin position="53"/>
        <end position="179"/>
    </location>
</feature>
<name>B0C423_ACAM1</name>
<dbReference type="Proteomes" id="UP000000268">
    <property type="component" value="Chromosome"/>
</dbReference>
<dbReference type="PANTHER" id="PTHR30582:SF24">
    <property type="entry name" value="L,D-TRANSPEPTIDASE ERFK_SRFK-RELATED"/>
    <property type="match status" value="1"/>
</dbReference>
<dbReference type="RefSeq" id="WP_010480594.1">
    <property type="nucleotide sequence ID" value="NC_009925.1"/>
</dbReference>
<dbReference type="GO" id="GO:0071972">
    <property type="term" value="F:peptidoglycan L,D-transpeptidase activity"/>
    <property type="evidence" value="ECO:0007669"/>
    <property type="project" value="TreeGrafter"/>
</dbReference>
<evidence type="ECO:0000256" key="1">
    <source>
        <dbReference type="ARBA" id="ARBA00004752"/>
    </source>
</evidence>
<evidence type="ECO:0000259" key="11">
    <source>
        <dbReference type="PROSITE" id="PS52029"/>
    </source>
</evidence>
<reference evidence="12 13" key="1">
    <citation type="journal article" date="2008" name="Proc. Natl. Acad. Sci. U.S.A.">
        <title>Niche adaptation and genome expansion in the chlorophyll d-producing cyanobacterium Acaryochloris marina.</title>
        <authorList>
            <person name="Swingley W.D."/>
            <person name="Chen M."/>
            <person name="Cheung P.C."/>
            <person name="Conrad A.L."/>
            <person name="Dejesa L.C."/>
            <person name="Hao J."/>
            <person name="Honchak B.M."/>
            <person name="Karbach L.E."/>
            <person name="Kurdoglu A."/>
            <person name="Lahiri S."/>
            <person name="Mastrian S.D."/>
            <person name="Miyashita H."/>
            <person name="Page L."/>
            <person name="Ramakrishna P."/>
            <person name="Satoh S."/>
            <person name="Sattley W.M."/>
            <person name="Shimada Y."/>
            <person name="Taylor H.L."/>
            <person name="Tomo T."/>
            <person name="Tsuchiya T."/>
            <person name="Wang Z.T."/>
            <person name="Raymond J."/>
            <person name="Mimuro M."/>
            <person name="Blankenship R.E."/>
            <person name="Touchman J.W."/>
        </authorList>
    </citation>
    <scope>NUCLEOTIDE SEQUENCE [LARGE SCALE GENOMIC DNA]</scope>
    <source>
        <strain evidence="13">MBIC 11017</strain>
    </source>
</reference>
<comment type="similarity">
    <text evidence="2">Belongs to the YkuD family.</text>
</comment>
<evidence type="ECO:0000256" key="7">
    <source>
        <dbReference type="ARBA" id="ARBA00022984"/>
    </source>
</evidence>
<dbReference type="PANTHER" id="PTHR30582">
    <property type="entry name" value="L,D-TRANSPEPTIDASE"/>
    <property type="match status" value="1"/>
</dbReference>
<sequence>MRHSSIKLIALSVVAGALALGQPVRAVEEIAIAPPLPGLDNVTDHLPPAVDPMRLELNLSKRRVTVYQHDQAVKSYPVAIGRAGWATPAGDFEVKTKYRNPPWLHPFKGYVIPGGDPENPLGRRWMGFWTDGNNWIGFHGTPNRDSVGRSASHGCVRMYDEDIEEMYELVAVGTPVKVIR</sequence>
<dbReference type="GO" id="GO:0008360">
    <property type="term" value="P:regulation of cell shape"/>
    <property type="evidence" value="ECO:0007669"/>
    <property type="project" value="UniProtKB-UniRule"/>
</dbReference>
<evidence type="ECO:0000256" key="8">
    <source>
        <dbReference type="ARBA" id="ARBA00023316"/>
    </source>
</evidence>
<keyword evidence="10" id="KW-0732">Signal</keyword>
<dbReference type="eggNOG" id="COG1376">
    <property type="taxonomic scope" value="Bacteria"/>
</dbReference>
<feature type="active site" description="Proton donor/acceptor" evidence="9">
    <location>
        <position position="139"/>
    </location>
</feature>
<dbReference type="OrthoDB" id="9787225at2"/>
<dbReference type="InterPro" id="IPR005490">
    <property type="entry name" value="LD_TPept_cat_dom"/>
</dbReference>
<dbReference type="InterPro" id="IPR050979">
    <property type="entry name" value="LD-transpeptidase"/>
</dbReference>
<evidence type="ECO:0000256" key="10">
    <source>
        <dbReference type="SAM" id="SignalP"/>
    </source>
</evidence>
<dbReference type="InterPro" id="IPR038063">
    <property type="entry name" value="Transpep_catalytic_dom"/>
</dbReference>
<proteinExistence type="inferred from homology"/>
<dbReference type="PROSITE" id="PS52029">
    <property type="entry name" value="LD_TPASE"/>
    <property type="match status" value="1"/>
</dbReference>